<accession>A0A931HTI4</accession>
<keyword evidence="3" id="KW-1185">Reference proteome</keyword>
<dbReference type="Pfam" id="PF01966">
    <property type="entry name" value="HD"/>
    <property type="match status" value="1"/>
</dbReference>
<evidence type="ECO:0000313" key="2">
    <source>
        <dbReference type="EMBL" id="MBH0229517.1"/>
    </source>
</evidence>
<dbReference type="PANTHER" id="PTHR33594:SF1">
    <property type="entry name" value="HD_PDEASE DOMAIN-CONTAINING PROTEIN"/>
    <property type="match status" value="1"/>
</dbReference>
<protein>
    <submittedName>
        <fullName evidence="2">HD domain-containing protein</fullName>
    </submittedName>
</protein>
<dbReference type="SUPFAM" id="SSF109604">
    <property type="entry name" value="HD-domain/PDEase-like"/>
    <property type="match status" value="1"/>
</dbReference>
<dbReference type="SMART" id="SM00471">
    <property type="entry name" value="HDc"/>
    <property type="match status" value="1"/>
</dbReference>
<dbReference type="PANTHER" id="PTHR33594">
    <property type="entry name" value="SUPERFAMILY HYDROLASE, PUTATIVE (AFU_ORTHOLOGUE AFUA_1G03035)-RELATED"/>
    <property type="match status" value="1"/>
</dbReference>
<dbReference type="CDD" id="cd00077">
    <property type="entry name" value="HDc"/>
    <property type="match status" value="1"/>
</dbReference>
<evidence type="ECO:0000313" key="3">
    <source>
        <dbReference type="Proteomes" id="UP000614490"/>
    </source>
</evidence>
<dbReference type="InterPro" id="IPR006674">
    <property type="entry name" value="HD_domain"/>
</dbReference>
<dbReference type="Gene3D" id="1.10.472.50">
    <property type="entry name" value="HD-domain/PDEase-like"/>
    <property type="match status" value="1"/>
</dbReference>
<name>A0A931HTI4_9BACI</name>
<proteinExistence type="predicted"/>
<dbReference type="EMBL" id="JADZSC010000001">
    <property type="protein sequence ID" value="MBH0229517.1"/>
    <property type="molecule type" value="Genomic_DNA"/>
</dbReference>
<dbReference type="RefSeq" id="WP_197316120.1">
    <property type="nucleotide sequence ID" value="NZ_JADZSC010000001.1"/>
</dbReference>
<sequence>MNRREQLERVKRYVEQIFNKDATGHDFEHMERVAVWSRNLAKIEGADPYLCELAGWLHDIGDSKLFEAPEEAVEELKEMLGELGLSNEDCHEVMSAIDTVSFSKGKQPISLTGKVVQDADRLDAIGAVGIARTFAYGGAKGQSMYKRDPDIPSSYQHFYDKIVKLSSRMNTSAGKREAEHRHQFLLNYLEEFKREQNCSNEQEEKR</sequence>
<organism evidence="2 3">
    <name type="scientific">Halobacillus yeomjeoni</name>
    <dbReference type="NCBI Taxonomy" id="311194"/>
    <lineage>
        <taxon>Bacteria</taxon>
        <taxon>Bacillati</taxon>
        <taxon>Bacillota</taxon>
        <taxon>Bacilli</taxon>
        <taxon>Bacillales</taxon>
        <taxon>Bacillaceae</taxon>
        <taxon>Halobacillus</taxon>
    </lineage>
</organism>
<dbReference type="PROSITE" id="PS51831">
    <property type="entry name" value="HD"/>
    <property type="match status" value="1"/>
</dbReference>
<gene>
    <name evidence="2" type="ORF">H0267_04740</name>
</gene>
<dbReference type="AlphaFoldDB" id="A0A931HTI4"/>
<dbReference type="Gene3D" id="1.20.58.1910">
    <property type="match status" value="1"/>
</dbReference>
<evidence type="ECO:0000259" key="1">
    <source>
        <dbReference type="PROSITE" id="PS51831"/>
    </source>
</evidence>
<comment type="caution">
    <text evidence="2">The sequence shown here is derived from an EMBL/GenBank/DDBJ whole genome shotgun (WGS) entry which is preliminary data.</text>
</comment>
<dbReference type="InterPro" id="IPR003607">
    <property type="entry name" value="HD/PDEase_dom"/>
</dbReference>
<feature type="domain" description="HD" evidence="1">
    <location>
        <begin position="26"/>
        <end position="125"/>
    </location>
</feature>
<dbReference type="Proteomes" id="UP000614490">
    <property type="component" value="Unassembled WGS sequence"/>
</dbReference>
<reference evidence="2 3" key="1">
    <citation type="journal article" date="2005" name="Int. J. Syst. Evol. Microbiol.">
        <title>Halobacillus yeomjeoni sp. nov., isolated from a marine solar saltern in Korea.</title>
        <authorList>
            <person name="Yoon J.H."/>
            <person name="Kang S.J."/>
            <person name="Lee C.H."/>
            <person name="Oh H.W."/>
            <person name="Oh T.K."/>
        </authorList>
    </citation>
    <scope>NUCLEOTIDE SEQUENCE [LARGE SCALE GENOMIC DNA]</scope>
    <source>
        <strain evidence="2 3">KCTC 3957</strain>
    </source>
</reference>